<protein>
    <submittedName>
        <fullName evidence="6">Iron-sulfur cluster repair di-iron protein</fullName>
    </submittedName>
</protein>
<dbReference type="InterPro" id="IPR019903">
    <property type="entry name" value="RIC_family"/>
</dbReference>
<dbReference type="NCBIfam" id="TIGR03652">
    <property type="entry name" value="FeS_repair_RIC"/>
    <property type="match status" value="1"/>
</dbReference>
<comment type="subcellular location">
    <subcellularLocation>
        <location evidence="1">Cytoplasm</location>
    </subcellularLocation>
</comment>
<evidence type="ECO:0000259" key="5">
    <source>
        <dbReference type="Pfam" id="PF01814"/>
    </source>
</evidence>
<dbReference type="EMBL" id="CP034951">
    <property type="protein sequence ID" value="QAA81674.1"/>
    <property type="molecule type" value="Genomic_DNA"/>
</dbReference>
<organism evidence="6 7">
    <name type="scientific">Aequorivita ciconiae</name>
    <dbReference type="NCBI Taxonomy" id="2494375"/>
    <lineage>
        <taxon>Bacteria</taxon>
        <taxon>Pseudomonadati</taxon>
        <taxon>Bacteroidota</taxon>
        <taxon>Flavobacteriia</taxon>
        <taxon>Flavobacteriales</taxon>
        <taxon>Flavobacteriaceae</taxon>
        <taxon>Aequorivita</taxon>
    </lineage>
</organism>
<feature type="domain" description="Hemerythrin-like" evidence="5">
    <location>
        <begin position="86"/>
        <end position="232"/>
    </location>
</feature>
<dbReference type="GO" id="GO:0046872">
    <property type="term" value="F:metal ion binding"/>
    <property type="evidence" value="ECO:0007669"/>
    <property type="project" value="UniProtKB-KW"/>
</dbReference>
<dbReference type="InterPro" id="IPR012312">
    <property type="entry name" value="Hemerythrin-like"/>
</dbReference>
<proteinExistence type="predicted"/>
<dbReference type="Pfam" id="PF04405">
    <property type="entry name" value="ScdA_N"/>
    <property type="match status" value="1"/>
</dbReference>
<dbReference type="PANTHER" id="PTHR36438">
    <property type="entry name" value="IRON-SULFUR CLUSTER REPAIR PROTEIN YTFE"/>
    <property type="match status" value="1"/>
</dbReference>
<dbReference type="Proteomes" id="UP000285517">
    <property type="component" value="Chromosome"/>
</dbReference>
<dbReference type="PANTHER" id="PTHR36438:SF1">
    <property type="entry name" value="IRON-SULFUR CLUSTER REPAIR PROTEIN YTFE"/>
    <property type="match status" value="1"/>
</dbReference>
<evidence type="ECO:0000256" key="1">
    <source>
        <dbReference type="ARBA" id="ARBA00004496"/>
    </source>
</evidence>
<evidence type="ECO:0000313" key="7">
    <source>
        <dbReference type="Proteomes" id="UP000285517"/>
    </source>
</evidence>
<dbReference type="AlphaFoldDB" id="A0A410G322"/>
<keyword evidence="4" id="KW-0408">Iron</keyword>
<dbReference type="RefSeq" id="WP_128250056.1">
    <property type="nucleotide sequence ID" value="NZ_CP034951.1"/>
</dbReference>
<evidence type="ECO:0000256" key="4">
    <source>
        <dbReference type="ARBA" id="ARBA00023004"/>
    </source>
</evidence>
<dbReference type="InterPro" id="IPR038062">
    <property type="entry name" value="ScdA-like_N_sf"/>
</dbReference>
<evidence type="ECO:0000256" key="3">
    <source>
        <dbReference type="ARBA" id="ARBA00022723"/>
    </source>
</evidence>
<sequence length="247" mass="28563">MINTVNPKKLIQEFVADDYKTAAVFSKYGIDFCCRGNRSIEDVCEQEQIDKDALLNDLASISQTSSAQSIDYKSWPLDLLIDFIEKKHHRYVTEKSPVINFYLDKIARVHGERHPELFEIKELFRESAENLGSHMVEEEGMFFPYIKRMLEAKENGTAPAKPEGLETVERPIAKLMEEHDDEGVRHREIAKLSNNFTTPEDGCNTYKVAFEMLRDFQDDLHLHIHLENNILFLEAKKLEDSLSVLVN</sequence>
<keyword evidence="7" id="KW-1185">Reference proteome</keyword>
<dbReference type="Gene3D" id="1.20.120.520">
    <property type="entry name" value="nmb1532 protein domain like"/>
    <property type="match status" value="1"/>
</dbReference>
<dbReference type="OrthoDB" id="9797132at2"/>
<evidence type="ECO:0000313" key="6">
    <source>
        <dbReference type="EMBL" id="QAA81674.1"/>
    </source>
</evidence>
<dbReference type="KEGG" id="aev:EI546_08015"/>
<dbReference type="Gene3D" id="1.10.3910.10">
    <property type="entry name" value="SP0561-like"/>
    <property type="match status" value="1"/>
</dbReference>
<accession>A0A410G322</accession>
<keyword evidence="3" id="KW-0479">Metal-binding</keyword>
<evidence type="ECO:0000256" key="2">
    <source>
        <dbReference type="ARBA" id="ARBA00022490"/>
    </source>
</evidence>
<reference evidence="6 7" key="1">
    <citation type="submission" date="2019-01" db="EMBL/GenBank/DDBJ databases">
        <title>Complete genome sequencing of Aequorivita sp. H23M31.</title>
        <authorList>
            <person name="Bae J.-W."/>
        </authorList>
    </citation>
    <scope>NUCLEOTIDE SEQUENCE [LARGE SCALE GENOMIC DNA]</scope>
    <source>
        <strain evidence="6 7">H23M31</strain>
    </source>
</reference>
<name>A0A410G322_9FLAO</name>
<dbReference type="Pfam" id="PF01814">
    <property type="entry name" value="Hemerythrin"/>
    <property type="match status" value="1"/>
</dbReference>
<keyword evidence="2" id="KW-0963">Cytoplasm</keyword>
<dbReference type="GO" id="GO:0005737">
    <property type="term" value="C:cytoplasm"/>
    <property type="evidence" value="ECO:0007669"/>
    <property type="project" value="UniProtKB-SubCell"/>
</dbReference>
<gene>
    <name evidence="6" type="primary">ric</name>
    <name evidence="6" type="ORF">EI546_08015</name>
</gene>